<reference evidence="3" key="1">
    <citation type="submission" date="2015-07" db="EMBL/GenBank/DDBJ databases">
        <title>Nocardia seriolae U-1 whole genome shotgun sequence.</title>
        <authorList>
            <person name="Imajoh M."/>
            <person name="Fukumoto Y."/>
            <person name="Sukeda M."/>
            <person name="Yamane J."/>
            <person name="Yamasaki K."/>
            <person name="Shimizu M."/>
            <person name="Ohnishi K."/>
            <person name="Oshima S."/>
        </authorList>
    </citation>
    <scope>NUCLEOTIDE SEQUENCE [LARGE SCALE GENOMIC DNA]</scope>
    <source>
        <strain evidence="3">U-1</strain>
    </source>
</reference>
<sequence length="216" mass="23247">MSHHTDPFAAPVHTAHTWLATIAERLETEDRIYAHKAMRAWLHTVRDRLGVNAAAHLSAQLPEVLRGIFYEGWIPAHVPVHHDAASFVGQFAREAGVAPDVVPELAGAVTDAFAELFSPGQLDHVLAQVPVRLRMLLLGTDFAEVLAGAGVFTPPAEMSDLEQRVHALADAVNALTRGLETPPGGQFDAEAQSSAAAHAHRILQAEGLTRPPVQSR</sequence>
<accession>A0A0B8NME5</accession>
<reference evidence="1 4" key="3">
    <citation type="submission" date="2016-10" db="EMBL/GenBank/DDBJ databases">
        <title>Genome sequence of Nocardia seriolae strain EM150506, isolated from Anguila japonica.</title>
        <authorList>
            <person name="Han H.-J."/>
        </authorList>
    </citation>
    <scope>NUCLEOTIDE SEQUENCE [LARGE SCALE GENOMIC DNA]</scope>
    <source>
        <strain evidence="1 4">EM150506</strain>
    </source>
</reference>
<dbReference type="KEGG" id="nsr:NS506_04409"/>
<dbReference type="Gene3D" id="1.10.490.110">
    <property type="entry name" value="Uncharacterized conserved protein DUF2267"/>
    <property type="match status" value="1"/>
</dbReference>
<evidence type="ECO:0000313" key="4">
    <source>
        <dbReference type="Proteomes" id="UP000180166"/>
    </source>
</evidence>
<evidence type="ECO:0000313" key="2">
    <source>
        <dbReference type="EMBL" id="GAP31296.1"/>
    </source>
</evidence>
<dbReference type="Proteomes" id="UP000180166">
    <property type="component" value="Chromosome"/>
</dbReference>
<evidence type="ECO:0000313" key="1">
    <source>
        <dbReference type="EMBL" id="APA98457.1"/>
    </source>
</evidence>
<dbReference type="GeneID" id="93375109"/>
<keyword evidence="3" id="KW-1185">Reference proteome</keyword>
<dbReference type="InterPro" id="IPR038282">
    <property type="entry name" value="DUF2267_sf"/>
</dbReference>
<name>A0A0B8NME5_9NOCA</name>
<dbReference type="EMBL" id="BBYQ01000110">
    <property type="protein sequence ID" value="GAP31296.1"/>
    <property type="molecule type" value="Genomic_DNA"/>
</dbReference>
<dbReference type="Proteomes" id="UP000037179">
    <property type="component" value="Unassembled WGS sequence"/>
</dbReference>
<dbReference type="EMBL" id="CP017839">
    <property type="protein sequence ID" value="APA98457.1"/>
    <property type="molecule type" value="Genomic_DNA"/>
</dbReference>
<reference evidence="2 3" key="2">
    <citation type="journal article" date="2016" name="Genome Announc.">
        <title>Draft Genome Sequence of Erythromycin- and Oxytetracycline-Sensitive Nocardia seriolae Strain U-1 (NBRC 110359).</title>
        <authorList>
            <person name="Imajoh M."/>
            <person name="Sukeda M."/>
            <person name="Shimizu M."/>
            <person name="Yamane J."/>
            <person name="Ohnishi K."/>
            <person name="Oshima S."/>
        </authorList>
    </citation>
    <scope>NUCLEOTIDE SEQUENCE [LARGE SCALE GENOMIC DNA]</scope>
    <source>
        <strain evidence="2 3">U-1</strain>
    </source>
</reference>
<proteinExistence type="predicted"/>
<gene>
    <name evidence="1" type="ORF">NS506_04409</name>
    <name evidence="2" type="ORF">NSK11_contig00110-0003</name>
</gene>
<organism evidence="2 3">
    <name type="scientific">Nocardia seriolae</name>
    <dbReference type="NCBI Taxonomy" id="37332"/>
    <lineage>
        <taxon>Bacteria</taxon>
        <taxon>Bacillati</taxon>
        <taxon>Actinomycetota</taxon>
        <taxon>Actinomycetes</taxon>
        <taxon>Mycobacteriales</taxon>
        <taxon>Nocardiaceae</taxon>
        <taxon>Nocardia</taxon>
    </lineage>
</organism>
<evidence type="ECO:0000313" key="3">
    <source>
        <dbReference type="Proteomes" id="UP000037179"/>
    </source>
</evidence>
<dbReference type="RefSeq" id="WP_033089844.1">
    <property type="nucleotide sequence ID" value="NZ_AP017900.1"/>
</dbReference>
<dbReference type="AlphaFoldDB" id="A0A0B8NME5"/>
<dbReference type="Pfam" id="PF10025">
    <property type="entry name" value="DUF2267"/>
    <property type="match status" value="1"/>
</dbReference>
<dbReference type="OrthoDB" id="20942at2"/>
<protein>
    <submittedName>
        <fullName evidence="2">Uncharacterized protein</fullName>
    </submittedName>
</protein>
<dbReference type="InterPro" id="IPR018727">
    <property type="entry name" value="DUF2267"/>
</dbReference>